<name>A0A5C3QKR2_9AGAR</name>
<reference evidence="1 2" key="1">
    <citation type="journal article" date="2019" name="Nat. Ecol. Evol.">
        <title>Megaphylogeny resolves global patterns of mushroom evolution.</title>
        <authorList>
            <person name="Varga T."/>
            <person name="Krizsan K."/>
            <person name="Foldi C."/>
            <person name="Dima B."/>
            <person name="Sanchez-Garcia M."/>
            <person name="Sanchez-Ramirez S."/>
            <person name="Szollosi G.J."/>
            <person name="Szarkandi J.G."/>
            <person name="Papp V."/>
            <person name="Albert L."/>
            <person name="Andreopoulos W."/>
            <person name="Angelini C."/>
            <person name="Antonin V."/>
            <person name="Barry K.W."/>
            <person name="Bougher N.L."/>
            <person name="Buchanan P."/>
            <person name="Buyck B."/>
            <person name="Bense V."/>
            <person name="Catcheside P."/>
            <person name="Chovatia M."/>
            <person name="Cooper J."/>
            <person name="Damon W."/>
            <person name="Desjardin D."/>
            <person name="Finy P."/>
            <person name="Geml J."/>
            <person name="Haridas S."/>
            <person name="Hughes K."/>
            <person name="Justo A."/>
            <person name="Karasinski D."/>
            <person name="Kautmanova I."/>
            <person name="Kiss B."/>
            <person name="Kocsube S."/>
            <person name="Kotiranta H."/>
            <person name="LaButti K.M."/>
            <person name="Lechner B.E."/>
            <person name="Liimatainen K."/>
            <person name="Lipzen A."/>
            <person name="Lukacs Z."/>
            <person name="Mihaltcheva S."/>
            <person name="Morgado L.N."/>
            <person name="Niskanen T."/>
            <person name="Noordeloos M.E."/>
            <person name="Ohm R.A."/>
            <person name="Ortiz-Santana B."/>
            <person name="Ovrebo C."/>
            <person name="Racz N."/>
            <person name="Riley R."/>
            <person name="Savchenko A."/>
            <person name="Shiryaev A."/>
            <person name="Soop K."/>
            <person name="Spirin V."/>
            <person name="Szebenyi C."/>
            <person name="Tomsovsky M."/>
            <person name="Tulloss R.E."/>
            <person name="Uehling J."/>
            <person name="Grigoriev I.V."/>
            <person name="Vagvolgyi C."/>
            <person name="Papp T."/>
            <person name="Martin F.M."/>
            <person name="Miettinen O."/>
            <person name="Hibbett D.S."/>
            <person name="Nagy L.G."/>
        </authorList>
    </citation>
    <scope>NUCLEOTIDE SEQUENCE [LARGE SCALE GENOMIC DNA]</scope>
    <source>
        <strain evidence="1 2">CBS 309.79</strain>
    </source>
</reference>
<dbReference type="EMBL" id="ML178836">
    <property type="protein sequence ID" value="TFK98963.1"/>
    <property type="molecule type" value="Genomic_DNA"/>
</dbReference>
<accession>A0A5C3QKR2</accession>
<dbReference type="Proteomes" id="UP000305067">
    <property type="component" value="Unassembled WGS sequence"/>
</dbReference>
<sequence>MSPIPEPPSSQPNCCLQSLRNLCYYLRADPWFQTQSFHISRGSGFAWLCPRKEPQSLASFEARGVIKHVHYDTNRKTLILVVDTGASGRVRCRRDGHMLSGIALSRYAVSWAEWVLGQTVTSDDEKMVVIPPAGDSEEMCFEVQAEMREPTPPGPGEDEDEHWDVPDLMDFEGMVYDSRLYGFLLEREVNVAFTMLASAEGNRCRFARRMVELRFES</sequence>
<protein>
    <submittedName>
        <fullName evidence="1">Uncharacterized protein</fullName>
    </submittedName>
</protein>
<evidence type="ECO:0000313" key="1">
    <source>
        <dbReference type="EMBL" id="TFK98963.1"/>
    </source>
</evidence>
<keyword evidence="2" id="KW-1185">Reference proteome</keyword>
<proteinExistence type="predicted"/>
<organism evidence="1 2">
    <name type="scientific">Pterulicium gracile</name>
    <dbReference type="NCBI Taxonomy" id="1884261"/>
    <lineage>
        <taxon>Eukaryota</taxon>
        <taxon>Fungi</taxon>
        <taxon>Dikarya</taxon>
        <taxon>Basidiomycota</taxon>
        <taxon>Agaricomycotina</taxon>
        <taxon>Agaricomycetes</taxon>
        <taxon>Agaricomycetidae</taxon>
        <taxon>Agaricales</taxon>
        <taxon>Pleurotineae</taxon>
        <taxon>Pterulaceae</taxon>
        <taxon>Pterulicium</taxon>
    </lineage>
</organism>
<evidence type="ECO:0000313" key="2">
    <source>
        <dbReference type="Proteomes" id="UP000305067"/>
    </source>
</evidence>
<dbReference type="AlphaFoldDB" id="A0A5C3QKR2"/>
<gene>
    <name evidence="1" type="ORF">BDV98DRAFT_584547</name>
</gene>